<dbReference type="InterPro" id="IPR008517">
    <property type="entry name" value="GNA1162-like"/>
</dbReference>
<comment type="caution">
    <text evidence="2">The sequence shown here is derived from an EMBL/GenBank/DDBJ whole genome shotgun (WGS) entry which is preliminary data.</text>
</comment>
<feature type="chain" id="PRO_5043056467" description="Lipoprotein" evidence="1">
    <location>
        <begin position="24"/>
        <end position="228"/>
    </location>
</feature>
<keyword evidence="3" id="KW-1185">Reference proteome</keyword>
<evidence type="ECO:0000313" key="2">
    <source>
        <dbReference type="EMBL" id="PLW84677.1"/>
    </source>
</evidence>
<evidence type="ECO:0000256" key="1">
    <source>
        <dbReference type="SAM" id="SignalP"/>
    </source>
</evidence>
<dbReference type="Proteomes" id="UP000235162">
    <property type="component" value="Unassembled WGS sequence"/>
</dbReference>
<evidence type="ECO:0000313" key="3">
    <source>
        <dbReference type="Proteomes" id="UP000235162"/>
    </source>
</evidence>
<organism evidence="2 3">
    <name type="scientific">Halioglobus japonicus</name>
    <dbReference type="NCBI Taxonomy" id="930805"/>
    <lineage>
        <taxon>Bacteria</taxon>
        <taxon>Pseudomonadati</taxon>
        <taxon>Pseudomonadota</taxon>
        <taxon>Gammaproteobacteria</taxon>
        <taxon>Cellvibrionales</taxon>
        <taxon>Halieaceae</taxon>
        <taxon>Halioglobus</taxon>
    </lineage>
</organism>
<evidence type="ECO:0008006" key="4">
    <source>
        <dbReference type="Google" id="ProtNLM"/>
    </source>
</evidence>
<dbReference type="Gene3D" id="3.40.50.10610">
    <property type="entry name" value="ABC-type transport auxiliary lipoprotein component"/>
    <property type="match status" value="1"/>
</dbReference>
<accession>A0AAP8SLL2</accession>
<dbReference type="EMBL" id="PKUR01000005">
    <property type="protein sequence ID" value="PLW84677.1"/>
    <property type="molecule type" value="Genomic_DNA"/>
</dbReference>
<gene>
    <name evidence="2" type="ORF">C0029_16860</name>
</gene>
<feature type="signal peptide" evidence="1">
    <location>
        <begin position="1"/>
        <end position="23"/>
    </location>
</feature>
<dbReference type="Pfam" id="PF05643">
    <property type="entry name" value="GNA1162-like"/>
    <property type="match status" value="1"/>
</dbReference>
<protein>
    <recommendedName>
        <fullName evidence="4">Lipoprotein</fullName>
    </recommendedName>
</protein>
<sequence>MMSKVRTLSVVLLGFFLASCAEMQTKQQAFPAMYTDQKPVSMVIVPAINETTAADAGDLLNVTISQPFANHGYYVMPIPIVADIWKSEGVLEGDQLKGMPTSVFLETFGADSVLFLTINTWDTNYAVIAANVTVGLEYVLLSTRTNDVLWSYEEQVIIDTGSSSGNLLVDVIATAVSTAVTDYVPIARSVHQEAVKAMPYGVYHPKSGQDGAEQTVLTSSKEAALFED</sequence>
<dbReference type="KEGG" id="hja:BST95_19020"/>
<dbReference type="AlphaFoldDB" id="A0AAP8SLL2"/>
<proteinExistence type="predicted"/>
<reference evidence="2 3" key="1">
    <citation type="submission" date="2018-01" db="EMBL/GenBank/DDBJ databases">
        <title>The draft genome sequence of Halioglobus japonicus S1-36.</title>
        <authorList>
            <person name="Du Z.-J."/>
            <person name="Shi M.-J."/>
        </authorList>
    </citation>
    <scope>NUCLEOTIDE SEQUENCE [LARGE SCALE GENOMIC DNA]</scope>
    <source>
        <strain evidence="2 3">S1-36</strain>
    </source>
</reference>
<dbReference type="RefSeq" id="WP_084200954.1">
    <property type="nucleotide sequence ID" value="NZ_BMYL01000006.1"/>
</dbReference>
<dbReference type="PROSITE" id="PS51257">
    <property type="entry name" value="PROKAR_LIPOPROTEIN"/>
    <property type="match status" value="1"/>
</dbReference>
<name>A0AAP8SLL2_9GAMM</name>
<keyword evidence="1" id="KW-0732">Signal</keyword>